<dbReference type="PRINTS" id="PR01183">
    <property type="entry name" value="RIBORDTASEM1"/>
</dbReference>
<dbReference type="Pfam" id="PF00317">
    <property type="entry name" value="Ribonuc_red_lgN"/>
    <property type="match status" value="1"/>
</dbReference>
<dbReference type="InterPro" id="IPR039718">
    <property type="entry name" value="Rrm1"/>
</dbReference>
<dbReference type="GO" id="GO:0005971">
    <property type="term" value="C:ribonucleoside-diphosphate reductase complex"/>
    <property type="evidence" value="ECO:0007669"/>
    <property type="project" value="TreeGrafter"/>
</dbReference>
<dbReference type="NCBIfam" id="TIGR02506">
    <property type="entry name" value="NrdE_NrdA"/>
    <property type="match status" value="1"/>
</dbReference>
<dbReference type="GO" id="GO:0009263">
    <property type="term" value="P:deoxyribonucleotide biosynthetic process"/>
    <property type="evidence" value="ECO:0007669"/>
    <property type="project" value="InterPro"/>
</dbReference>
<protein>
    <recommendedName>
        <fullName evidence="2">ribonucleoside-diphosphate reductase</fullName>
        <ecNumber evidence="2">1.17.4.1</ecNumber>
    </recommendedName>
</protein>
<dbReference type="SUPFAM" id="SSF48168">
    <property type="entry name" value="R1 subunit of ribonucleotide reductase, N-terminal domain"/>
    <property type="match status" value="1"/>
</dbReference>
<accession>A0A6C0JV42</accession>
<dbReference type="Pfam" id="PF02867">
    <property type="entry name" value="Ribonuc_red_lgC"/>
    <property type="match status" value="1"/>
</dbReference>
<dbReference type="InterPro" id="IPR013509">
    <property type="entry name" value="RNR_lsu_N"/>
</dbReference>
<organism evidence="5">
    <name type="scientific">viral metagenome</name>
    <dbReference type="NCBI Taxonomy" id="1070528"/>
    <lineage>
        <taxon>unclassified sequences</taxon>
        <taxon>metagenomes</taxon>
        <taxon>organismal metagenomes</taxon>
    </lineage>
</organism>
<evidence type="ECO:0000256" key="1">
    <source>
        <dbReference type="ARBA" id="ARBA00010406"/>
    </source>
</evidence>
<dbReference type="GO" id="GO:0004748">
    <property type="term" value="F:ribonucleoside-diphosphate reductase activity, thioredoxin disulfide as acceptor"/>
    <property type="evidence" value="ECO:0007669"/>
    <property type="project" value="UniProtKB-EC"/>
</dbReference>
<dbReference type="InterPro" id="IPR013346">
    <property type="entry name" value="NrdE_NrdA_C"/>
</dbReference>
<reference evidence="5" key="1">
    <citation type="journal article" date="2020" name="Nature">
        <title>Giant virus diversity and host interactions through global metagenomics.</title>
        <authorList>
            <person name="Schulz F."/>
            <person name="Roux S."/>
            <person name="Paez-Espino D."/>
            <person name="Jungbluth S."/>
            <person name="Walsh D.A."/>
            <person name="Denef V.J."/>
            <person name="McMahon K.D."/>
            <person name="Konstantinidis K.T."/>
            <person name="Eloe-Fadrosh E.A."/>
            <person name="Kyrpides N.C."/>
            <person name="Woyke T."/>
        </authorList>
    </citation>
    <scope>NUCLEOTIDE SEQUENCE</scope>
    <source>
        <strain evidence="5">GVMAG-S-1041349-163</strain>
    </source>
</reference>
<dbReference type="SUPFAM" id="SSF51998">
    <property type="entry name" value="PFL-like glycyl radical enzymes"/>
    <property type="match status" value="1"/>
</dbReference>
<dbReference type="InterPro" id="IPR008926">
    <property type="entry name" value="RNR_R1-su_N"/>
</dbReference>
<dbReference type="Gene3D" id="3.20.70.20">
    <property type="match status" value="1"/>
</dbReference>
<dbReference type="AlphaFoldDB" id="A0A6C0JV42"/>
<dbReference type="PANTHER" id="PTHR11573">
    <property type="entry name" value="RIBONUCLEOSIDE-DIPHOSPHATE REDUCTASE LARGE CHAIN"/>
    <property type="match status" value="1"/>
</dbReference>
<feature type="domain" description="Ribonucleotide reductase large subunit" evidence="4">
    <location>
        <begin position="605"/>
        <end position="627"/>
    </location>
</feature>
<evidence type="ECO:0000313" key="5">
    <source>
        <dbReference type="EMBL" id="QHU07768.1"/>
    </source>
</evidence>
<evidence type="ECO:0000259" key="4">
    <source>
        <dbReference type="PROSITE" id="PS00089"/>
    </source>
</evidence>
<keyword evidence="3" id="KW-0560">Oxidoreductase</keyword>
<dbReference type="EC" id="1.17.4.1" evidence="2"/>
<evidence type="ECO:0000256" key="2">
    <source>
        <dbReference type="ARBA" id="ARBA00012274"/>
    </source>
</evidence>
<name>A0A6C0JV42_9ZZZZ</name>
<proteinExistence type="inferred from homology"/>
<sequence length="785" mass="90449">MDSFQSVSQIIHDYDLKNVIEEDIIKIVKENTKFEEVFHLIGEKNVIHPDYEKLAIIMYYKGIHNNQKGFYDSMKYLNQKKIISDDFIRKIESFESDFEKILMLKNDFNFNLSATILLKKDYLLKVYQDDYVESPQYVFLRVAIHIHDKLKDVIKTYNSLSNLEIIHSSPTLFNCGKNVAQLSSCFLQVVKEDSIDGISSTEKDIADISKNNGGIGVAVSIIRSNKSIINSSQKLSDGIIPFLHLIDQKIFTVKQGMVRPGAACAYIEIIHPEIVEILKVKRGQSENKVSFNPNEGQLDHLNLGVLIPNYFIECVRKDQMWYLFDEKEKYQLINSYGKEYEKLYKSFVEENKNIKGTIRAVELFRLIVECQIERGEPFMIYKDHANYLNQQKNYGMILGSNLCTEIYEVAKPNSTAVCNLASINLSKCLKANSEVENIRERIKNLDNPDELIYIKNNSSVNVLADVLRLNDQLESEPKYVIDYDKIESLTRDLVRNLNKTIDINFYFLKDAEVNNKETRPIGIGISGLHDVAQKIGIPYDSEEFRKKNIKIIELMYYVSLDESCELSKQFGPYKHFKGSPISKGFTQIELYKMWINDNVETSLNWESLKNKISQFGVRNSLLIALMPTVSTSEICCTSSSFEIMPGIIKKSTKHGDFKIINPNLQSLLINKNKWSKEIATQIMKDNGSVKNINCLTDKEKSLFKTAFEIDPKVWIRMAADRAPFVDQGQSLSFYIENPTEKIELVEDLHIYAYKLGLKTGMYYLRPLFTDPSKNIRKNKECTVCN</sequence>
<dbReference type="InterPro" id="IPR000788">
    <property type="entry name" value="RNR_lg_C"/>
</dbReference>
<dbReference type="GO" id="GO:0005524">
    <property type="term" value="F:ATP binding"/>
    <property type="evidence" value="ECO:0007669"/>
    <property type="project" value="InterPro"/>
</dbReference>
<dbReference type="PROSITE" id="PS00089">
    <property type="entry name" value="RIBORED_LARGE"/>
    <property type="match status" value="1"/>
</dbReference>
<comment type="similarity">
    <text evidence="1">Belongs to the ribonucleoside diphosphate reductase large chain family.</text>
</comment>
<dbReference type="PANTHER" id="PTHR11573:SF6">
    <property type="entry name" value="RIBONUCLEOSIDE-DIPHOSPHATE REDUCTASE LARGE SUBUNIT"/>
    <property type="match status" value="1"/>
</dbReference>
<dbReference type="UniPathway" id="UPA00326"/>
<dbReference type="EMBL" id="MN740686">
    <property type="protein sequence ID" value="QHU07768.1"/>
    <property type="molecule type" value="Genomic_DNA"/>
</dbReference>
<evidence type="ECO:0000256" key="3">
    <source>
        <dbReference type="ARBA" id="ARBA00023002"/>
    </source>
</evidence>